<comment type="caution">
    <text evidence="5">The sequence shown here is derived from an EMBL/GenBank/DDBJ whole genome shotgun (WGS) entry which is preliminary data.</text>
</comment>
<dbReference type="AlphaFoldDB" id="A0AAN9KAB0"/>
<dbReference type="InterPro" id="IPR007822">
    <property type="entry name" value="LANC-like"/>
</dbReference>
<dbReference type="PANTHER" id="PTHR12736">
    <property type="entry name" value="LANC-LIKE PROTEIN"/>
    <property type="match status" value="1"/>
</dbReference>
<organism evidence="5 6">
    <name type="scientific">Canavalia gladiata</name>
    <name type="common">Sword bean</name>
    <name type="synonym">Dolichos gladiatus</name>
    <dbReference type="NCBI Taxonomy" id="3824"/>
    <lineage>
        <taxon>Eukaryota</taxon>
        <taxon>Viridiplantae</taxon>
        <taxon>Streptophyta</taxon>
        <taxon>Embryophyta</taxon>
        <taxon>Tracheophyta</taxon>
        <taxon>Spermatophyta</taxon>
        <taxon>Magnoliopsida</taxon>
        <taxon>eudicotyledons</taxon>
        <taxon>Gunneridae</taxon>
        <taxon>Pentapetalae</taxon>
        <taxon>rosids</taxon>
        <taxon>fabids</taxon>
        <taxon>Fabales</taxon>
        <taxon>Fabaceae</taxon>
        <taxon>Papilionoideae</taxon>
        <taxon>50 kb inversion clade</taxon>
        <taxon>NPAAA clade</taxon>
        <taxon>indigoferoid/millettioid clade</taxon>
        <taxon>Phaseoleae</taxon>
        <taxon>Canavalia</taxon>
    </lineage>
</organism>
<evidence type="ECO:0000313" key="5">
    <source>
        <dbReference type="EMBL" id="KAK7312791.1"/>
    </source>
</evidence>
<name>A0AAN9KAB0_CANGL</name>
<dbReference type="InterPro" id="IPR012341">
    <property type="entry name" value="6hp_glycosidase-like_sf"/>
</dbReference>
<dbReference type="GO" id="GO:0031179">
    <property type="term" value="P:peptide modification"/>
    <property type="evidence" value="ECO:0007669"/>
    <property type="project" value="InterPro"/>
</dbReference>
<dbReference type="GO" id="GO:0005975">
    <property type="term" value="P:carbohydrate metabolic process"/>
    <property type="evidence" value="ECO:0007669"/>
    <property type="project" value="InterPro"/>
</dbReference>
<dbReference type="SUPFAM" id="SSF158745">
    <property type="entry name" value="LanC-like"/>
    <property type="match status" value="1"/>
</dbReference>
<dbReference type="InterPro" id="IPR020464">
    <property type="entry name" value="LanC-like_prot_euk"/>
</dbReference>
<dbReference type="SMART" id="SM01260">
    <property type="entry name" value="LANC_like"/>
    <property type="match status" value="1"/>
</dbReference>
<feature type="binding site" evidence="4">
    <location>
        <position position="350"/>
    </location>
    <ligand>
        <name>Zn(2+)</name>
        <dbReference type="ChEBI" id="CHEBI:29105"/>
    </ligand>
</feature>
<feature type="binding site" evidence="4">
    <location>
        <position position="396"/>
    </location>
    <ligand>
        <name>Zn(2+)</name>
        <dbReference type="ChEBI" id="CHEBI:29105"/>
    </ligand>
</feature>
<dbReference type="PANTHER" id="PTHR12736:SF22">
    <property type="entry name" value="LANC-LIKE PROTEIN GCL2"/>
    <property type="match status" value="1"/>
</dbReference>
<dbReference type="EMBL" id="JAYMYQ010000009">
    <property type="protein sequence ID" value="KAK7312791.1"/>
    <property type="molecule type" value="Genomic_DNA"/>
</dbReference>
<comment type="similarity">
    <text evidence="1">Belongs to the LanC-like protein family.</text>
</comment>
<dbReference type="CDD" id="cd04794">
    <property type="entry name" value="euk_LANCL"/>
    <property type="match status" value="1"/>
</dbReference>
<evidence type="ECO:0000256" key="1">
    <source>
        <dbReference type="ARBA" id="ARBA00007179"/>
    </source>
</evidence>
<keyword evidence="6" id="KW-1185">Reference proteome</keyword>
<evidence type="ECO:0000256" key="2">
    <source>
        <dbReference type="ARBA" id="ARBA00022723"/>
    </source>
</evidence>
<dbReference type="Proteomes" id="UP001367508">
    <property type="component" value="Unassembled WGS sequence"/>
</dbReference>
<accession>A0AAN9KAB0</accession>
<sequence>MQHGFPDMLVSFYVKFLMSWLANQRGDDECQNKGSTVGTLLSLPHRSFFQPALSRILRPEVMADRFFPNPMPEFVPETTPSTPQEQQEALTVGDGDSLMKLLAMPHTPLSERLKRAALDLKETIVIETWGVSGQHVRDFTLYCGLLGTAFLLFKSHQVTRNTNDLTLCSQIVKACDAASVRSRDVTFICGRAGVCALGAVAAKHAGDDDSLRYYLVQFQKIKLPKDLPDELLYGRVGFLWACLFLNKHLGQGAVPSNYTAMVVDEVIKNGRALGRKGRCPLMFEWYGEKYWGAAHGLAGIMHVLMDMELKPDELEDIRETLKYMIHNRFSSGNYPASEEDRKRDILVHWCHGAPGMALTLVKAAKVFGDKEFLDAAMEAGEVVWNRGLLKRVGICHGISGNAYVFLSLYQLTGNVKYLYRAKAFACFLLDRAHKLISGGEMHGGDRPYSLFEGVGGMAYLFLDMIDPSESKFPAYEI</sequence>
<keyword evidence="2 4" id="KW-0479">Metal-binding</keyword>
<reference evidence="5 6" key="1">
    <citation type="submission" date="2024-01" db="EMBL/GenBank/DDBJ databases">
        <title>The genomes of 5 underutilized Papilionoideae crops provide insights into root nodulation and disease resistanc.</title>
        <authorList>
            <person name="Jiang F."/>
        </authorList>
    </citation>
    <scope>NUCLEOTIDE SEQUENCE [LARGE SCALE GENOMIC DNA]</scope>
    <source>
        <strain evidence="5">LVBAO_FW01</strain>
        <tissue evidence="5">Leaves</tissue>
    </source>
</reference>
<dbReference type="PRINTS" id="PR01950">
    <property type="entry name" value="LANCSUPER"/>
</dbReference>
<evidence type="ECO:0008006" key="7">
    <source>
        <dbReference type="Google" id="ProtNLM"/>
    </source>
</evidence>
<dbReference type="PRINTS" id="PR01951">
    <property type="entry name" value="LANCEUKARYTE"/>
</dbReference>
<dbReference type="FunFam" id="1.50.10.10:FF:000035">
    <property type="entry name" value="LanC-like protein 2"/>
    <property type="match status" value="1"/>
</dbReference>
<proteinExistence type="inferred from homology"/>
<dbReference type="GO" id="GO:0046872">
    <property type="term" value="F:metal ion binding"/>
    <property type="evidence" value="ECO:0007669"/>
    <property type="project" value="UniProtKB-KW"/>
</dbReference>
<protein>
    <recommendedName>
        <fullName evidence="7">LanC like 2</fullName>
    </recommendedName>
</protein>
<dbReference type="Pfam" id="PF05147">
    <property type="entry name" value="LANC_like"/>
    <property type="match status" value="1"/>
</dbReference>
<gene>
    <name evidence="5" type="ORF">VNO77_36931</name>
</gene>
<feature type="binding site" evidence="4">
    <location>
        <position position="395"/>
    </location>
    <ligand>
        <name>Zn(2+)</name>
        <dbReference type="ChEBI" id="CHEBI:29105"/>
    </ligand>
</feature>
<dbReference type="Gene3D" id="1.50.10.10">
    <property type="match status" value="1"/>
</dbReference>
<evidence type="ECO:0000256" key="3">
    <source>
        <dbReference type="ARBA" id="ARBA00022833"/>
    </source>
</evidence>
<evidence type="ECO:0000256" key="4">
    <source>
        <dbReference type="PIRSR" id="PIRSR607822-1"/>
    </source>
</evidence>
<dbReference type="GO" id="GO:0005886">
    <property type="term" value="C:plasma membrane"/>
    <property type="evidence" value="ECO:0007669"/>
    <property type="project" value="TreeGrafter"/>
</dbReference>
<keyword evidence="3 4" id="KW-0862">Zinc</keyword>
<evidence type="ECO:0000313" key="6">
    <source>
        <dbReference type="Proteomes" id="UP001367508"/>
    </source>
</evidence>